<sequence>MAKAAPEEQLRLLDVAALDSQTTKLAREITEATADADLDAAQTALDEVRSVQAEVQERVETAAGALKESELAVEKVAAHIAKDQARINANAGTASDMMALSHEIDSLTVRRNGLEDTQLELMGTLEEVQEEAAEAEKLTAARASEHAEHLARRDTVIGALQARLAETKIARAELAATFDETLMGTYDRIRTRNGIGAARLFHGKSEASGIALSAGDLAEIKASRPDELVFCPDTGAILVRSSEWGA</sequence>
<comment type="caution">
    <text evidence="2">The sequence shown here is derived from an EMBL/GenBank/DDBJ whole genome shotgun (WGS) entry which is preliminary data.</text>
</comment>
<reference evidence="3" key="1">
    <citation type="journal article" date="2019" name="Int. J. Syst. Evol. Microbiol.">
        <title>The Global Catalogue of Microorganisms (GCM) 10K type strain sequencing project: providing services to taxonomists for standard genome sequencing and annotation.</title>
        <authorList>
            <consortium name="The Broad Institute Genomics Platform"/>
            <consortium name="The Broad Institute Genome Sequencing Center for Infectious Disease"/>
            <person name="Wu L."/>
            <person name="Ma J."/>
        </authorList>
    </citation>
    <scope>NUCLEOTIDE SEQUENCE [LARGE SCALE GENOMIC DNA]</scope>
    <source>
        <strain evidence="3">JCM 18952</strain>
    </source>
</reference>
<protein>
    <recommendedName>
        <fullName evidence="1">CT398-like coiled coil hairpin domain-containing protein</fullName>
    </recommendedName>
</protein>
<evidence type="ECO:0000259" key="1">
    <source>
        <dbReference type="Pfam" id="PF24481"/>
    </source>
</evidence>
<keyword evidence="3" id="KW-1185">Reference proteome</keyword>
<name>A0ABP9TG71_9MICC</name>
<proteinExistence type="predicted"/>
<gene>
    <name evidence="2" type="ORF">GCM10025778_04890</name>
</gene>
<dbReference type="InterPro" id="IPR056003">
    <property type="entry name" value="CT398_CC_hairpin"/>
</dbReference>
<accession>A0ABP9TG71</accession>
<evidence type="ECO:0000313" key="2">
    <source>
        <dbReference type="EMBL" id="GAA5225959.1"/>
    </source>
</evidence>
<feature type="domain" description="CT398-like coiled coil hairpin" evidence="1">
    <location>
        <begin position="15"/>
        <end position="194"/>
    </location>
</feature>
<dbReference type="Proteomes" id="UP001501257">
    <property type="component" value="Unassembled WGS sequence"/>
</dbReference>
<dbReference type="Gene3D" id="1.10.287.1490">
    <property type="match status" value="1"/>
</dbReference>
<dbReference type="Pfam" id="PF24481">
    <property type="entry name" value="CT398_CC"/>
    <property type="match status" value="1"/>
</dbReference>
<dbReference type="EMBL" id="BAABLK010000008">
    <property type="protein sequence ID" value="GAA5225959.1"/>
    <property type="molecule type" value="Genomic_DNA"/>
</dbReference>
<evidence type="ECO:0000313" key="3">
    <source>
        <dbReference type="Proteomes" id="UP001501257"/>
    </source>
</evidence>
<dbReference type="RefSeq" id="WP_210100716.1">
    <property type="nucleotide sequence ID" value="NZ_BAABLK010000008.1"/>
</dbReference>
<organism evidence="2 3">
    <name type="scientific">Paeniglutamicibacter antarcticus</name>
    <dbReference type="NCBI Taxonomy" id="494023"/>
    <lineage>
        <taxon>Bacteria</taxon>
        <taxon>Bacillati</taxon>
        <taxon>Actinomycetota</taxon>
        <taxon>Actinomycetes</taxon>
        <taxon>Micrococcales</taxon>
        <taxon>Micrococcaceae</taxon>
        <taxon>Paeniglutamicibacter</taxon>
    </lineage>
</organism>